<dbReference type="Gene3D" id="3.30.700.10">
    <property type="entry name" value="Glycoprotein, Type 4 Pilin"/>
    <property type="match status" value="1"/>
</dbReference>
<dbReference type="EMBL" id="JANFXK010000019">
    <property type="protein sequence ID" value="MCQ4638026.1"/>
    <property type="molecule type" value="Genomic_DNA"/>
</dbReference>
<keyword evidence="1" id="KW-0812">Transmembrane</keyword>
<sequence>MFELVNKKRSELAKGKKKGFTLVEVIVVLVILAILAAILIPSMIGWIRKANEKTVLVEARNALLALQTVASMTYDPTAGTTGFDRSADSTKAWDSMKELTEDTNIQTKCQNLVVTNGNITSFTYQTNEYYVDYTGANKFADPVKGQKTQP</sequence>
<dbReference type="RefSeq" id="WP_256133216.1">
    <property type="nucleotide sequence ID" value="NZ_JANFXK010000019.1"/>
</dbReference>
<protein>
    <submittedName>
        <fullName evidence="2">Prepilin-type N-terminal cleavage/methylation domain-containing protein</fullName>
    </submittedName>
</protein>
<dbReference type="PROSITE" id="PS00409">
    <property type="entry name" value="PROKAR_NTER_METHYL"/>
    <property type="match status" value="1"/>
</dbReference>
<comment type="caution">
    <text evidence="2">The sequence shown here is derived from an EMBL/GenBank/DDBJ whole genome shotgun (WGS) entry which is preliminary data.</text>
</comment>
<keyword evidence="3" id="KW-1185">Reference proteome</keyword>
<organism evidence="2 3">
    <name type="scientific">Anaerovorax odorimutans</name>
    <dbReference type="NCBI Taxonomy" id="109327"/>
    <lineage>
        <taxon>Bacteria</taxon>
        <taxon>Bacillati</taxon>
        <taxon>Bacillota</taxon>
        <taxon>Clostridia</taxon>
        <taxon>Peptostreptococcales</taxon>
        <taxon>Anaerovoracaceae</taxon>
        <taxon>Anaerovorax</taxon>
    </lineage>
</organism>
<dbReference type="InterPro" id="IPR045584">
    <property type="entry name" value="Pilin-like"/>
</dbReference>
<gene>
    <name evidence="2" type="ORF">NE619_14915</name>
</gene>
<evidence type="ECO:0000313" key="3">
    <source>
        <dbReference type="Proteomes" id="UP001524502"/>
    </source>
</evidence>
<keyword evidence="1" id="KW-0472">Membrane</keyword>
<dbReference type="InterPro" id="IPR012902">
    <property type="entry name" value="N_methyl_site"/>
</dbReference>
<name>A0ABT1RS93_9FIRM</name>
<evidence type="ECO:0000313" key="2">
    <source>
        <dbReference type="EMBL" id="MCQ4638026.1"/>
    </source>
</evidence>
<dbReference type="NCBIfam" id="TIGR02532">
    <property type="entry name" value="IV_pilin_GFxxxE"/>
    <property type="match status" value="1"/>
</dbReference>
<evidence type="ECO:0000256" key="1">
    <source>
        <dbReference type="SAM" id="Phobius"/>
    </source>
</evidence>
<dbReference type="Pfam" id="PF07963">
    <property type="entry name" value="N_methyl"/>
    <property type="match status" value="1"/>
</dbReference>
<proteinExistence type="predicted"/>
<dbReference type="Proteomes" id="UP001524502">
    <property type="component" value="Unassembled WGS sequence"/>
</dbReference>
<dbReference type="SUPFAM" id="SSF54523">
    <property type="entry name" value="Pili subunits"/>
    <property type="match status" value="1"/>
</dbReference>
<accession>A0ABT1RS93</accession>
<feature type="transmembrane region" description="Helical" evidence="1">
    <location>
        <begin position="21"/>
        <end position="47"/>
    </location>
</feature>
<keyword evidence="1" id="KW-1133">Transmembrane helix</keyword>
<reference evidence="2 3" key="1">
    <citation type="submission" date="2022-06" db="EMBL/GenBank/DDBJ databases">
        <title>Isolation of gut microbiota from human fecal samples.</title>
        <authorList>
            <person name="Pamer E.G."/>
            <person name="Barat B."/>
            <person name="Waligurski E."/>
            <person name="Medina S."/>
            <person name="Paddock L."/>
            <person name="Mostad J."/>
        </authorList>
    </citation>
    <scope>NUCLEOTIDE SEQUENCE [LARGE SCALE GENOMIC DNA]</scope>
    <source>
        <strain evidence="2 3">SL.3.17</strain>
    </source>
</reference>